<dbReference type="PANTHER" id="PTHR13774:SF32">
    <property type="entry name" value="ANTISENSE-ENHANCING SEQUENCE 1"/>
    <property type="match status" value="1"/>
</dbReference>
<keyword evidence="2" id="KW-1185">Reference proteome</keyword>
<dbReference type="RefSeq" id="WP_344129125.1">
    <property type="nucleotide sequence ID" value="NZ_BAAALT010000056.1"/>
</dbReference>
<protein>
    <submittedName>
        <fullName evidence="1">PhzF family phenazine biosynthesis protein</fullName>
    </submittedName>
</protein>
<proteinExistence type="predicted"/>
<dbReference type="Pfam" id="PF02567">
    <property type="entry name" value="PhzC-PhzF"/>
    <property type="match status" value="1"/>
</dbReference>
<sequence length="294" mass="30344">MAKLQYEIVDVFTDRPFTGNPLAVVFGAEGLATEQLQALAREFHLSETAFVLPPSDGATYRLRIFTPEVELPFAGHPSVGTAVTLSRRGWAGLDAASNAEVVQECGAGLLPIQVYADGRATLTGGPPTLGPELDPAPLLGIVGLTADDLAGPPPRTAGCGLEWTFLAVRPDAVVRASLNSDAARRQGVTELVVFAWDADRRASHARVFVPGSGVPEDPATGSAALAFGVYAVAVGLLPADDRSTYTIHQGAELHRPSTLECTVTAASGTAQGATVTGAVVPIATGEIAVPPFIG</sequence>
<dbReference type="InterPro" id="IPR003719">
    <property type="entry name" value="Phenazine_PhzF-like"/>
</dbReference>
<gene>
    <name evidence="1" type="ORF">GCM10009682_22300</name>
</gene>
<dbReference type="EMBL" id="BAAALT010000056">
    <property type="protein sequence ID" value="GAA1800262.1"/>
    <property type="molecule type" value="Genomic_DNA"/>
</dbReference>
<dbReference type="Proteomes" id="UP001500218">
    <property type="component" value="Unassembled WGS sequence"/>
</dbReference>
<dbReference type="Gene3D" id="3.10.310.10">
    <property type="entry name" value="Diaminopimelate Epimerase, Chain A, domain 1"/>
    <property type="match status" value="2"/>
</dbReference>
<comment type="caution">
    <text evidence="1">The sequence shown here is derived from an EMBL/GenBank/DDBJ whole genome shotgun (WGS) entry which is preliminary data.</text>
</comment>
<dbReference type="PIRSF" id="PIRSF016184">
    <property type="entry name" value="PhzC_PhzF"/>
    <property type="match status" value="1"/>
</dbReference>
<dbReference type="SUPFAM" id="SSF54506">
    <property type="entry name" value="Diaminopimelate epimerase-like"/>
    <property type="match status" value="1"/>
</dbReference>
<organism evidence="1 2">
    <name type="scientific">Luedemannella flava</name>
    <dbReference type="NCBI Taxonomy" id="349316"/>
    <lineage>
        <taxon>Bacteria</taxon>
        <taxon>Bacillati</taxon>
        <taxon>Actinomycetota</taxon>
        <taxon>Actinomycetes</taxon>
        <taxon>Micromonosporales</taxon>
        <taxon>Micromonosporaceae</taxon>
        <taxon>Luedemannella</taxon>
    </lineage>
</organism>
<dbReference type="NCBIfam" id="TIGR00654">
    <property type="entry name" value="PhzF_family"/>
    <property type="match status" value="1"/>
</dbReference>
<evidence type="ECO:0000313" key="2">
    <source>
        <dbReference type="Proteomes" id="UP001500218"/>
    </source>
</evidence>
<accession>A0ABP4Y3A0</accession>
<reference evidence="2" key="1">
    <citation type="journal article" date="2019" name="Int. J. Syst. Evol. Microbiol.">
        <title>The Global Catalogue of Microorganisms (GCM) 10K type strain sequencing project: providing services to taxonomists for standard genome sequencing and annotation.</title>
        <authorList>
            <consortium name="The Broad Institute Genomics Platform"/>
            <consortium name="The Broad Institute Genome Sequencing Center for Infectious Disease"/>
            <person name="Wu L."/>
            <person name="Ma J."/>
        </authorList>
    </citation>
    <scope>NUCLEOTIDE SEQUENCE [LARGE SCALE GENOMIC DNA]</scope>
    <source>
        <strain evidence="2">JCM 13250</strain>
    </source>
</reference>
<evidence type="ECO:0000313" key="1">
    <source>
        <dbReference type="EMBL" id="GAA1800262.1"/>
    </source>
</evidence>
<name>A0ABP4Y3A0_9ACTN</name>
<dbReference type="PANTHER" id="PTHR13774">
    <property type="entry name" value="PHENAZINE BIOSYNTHESIS PROTEIN"/>
    <property type="match status" value="1"/>
</dbReference>